<dbReference type="SUPFAM" id="SSF46689">
    <property type="entry name" value="Homeodomain-like"/>
    <property type="match status" value="2"/>
</dbReference>
<keyword evidence="3" id="KW-0804">Transcription</keyword>
<feature type="domain" description="HTH araC/xylS-type" evidence="4">
    <location>
        <begin position="187"/>
        <end position="285"/>
    </location>
</feature>
<evidence type="ECO:0000313" key="6">
    <source>
        <dbReference type="Proteomes" id="UP000287171"/>
    </source>
</evidence>
<dbReference type="GO" id="GO:0003700">
    <property type="term" value="F:DNA-binding transcription factor activity"/>
    <property type="evidence" value="ECO:0007669"/>
    <property type="project" value="InterPro"/>
</dbReference>
<gene>
    <name evidence="5" type="ORF">KDA_55490</name>
</gene>
<organism evidence="5 6">
    <name type="scientific">Dictyobacter alpinus</name>
    <dbReference type="NCBI Taxonomy" id="2014873"/>
    <lineage>
        <taxon>Bacteria</taxon>
        <taxon>Bacillati</taxon>
        <taxon>Chloroflexota</taxon>
        <taxon>Ktedonobacteria</taxon>
        <taxon>Ktedonobacterales</taxon>
        <taxon>Dictyobacteraceae</taxon>
        <taxon>Dictyobacter</taxon>
    </lineage>
</organism>
<dbReference type="PANTHER" id="PTHR46796:SF6">
    <property type="entry name" value="ARAC SUBFAMILY"/>
    <property type="match status" value="1"/>
</dbReference>
<evidence type="ECO:0000256" key="1">
    <source>
        <dbReference type="ARBA" id="ARBA00023015"/>
    </source>
</evidence>
<keyword evidence="6" id="KW-1185">Reference proteome</keyword>
<dbReference type="InterPro" id="IPR009057">
    <property type="entry name" value="Homeodomain-like_sf"/>
</dbReference>
<dbReference type="Proteomes" id="UP000287171">
    <property type="component" value="Unassembled WGS sequence"/>
</dbReference>
<sequence>MSGRVMTSRELAHWGPLALDEQYQAPGECGSAHGQAEHVVIVQLQDMPRCQQQWAGRLQDHAQLHGTFSIIPAYMTHHWRWFGNAHDLHLSFAPSFFAELAQRTWTFDAARVELRDDCYDFRDPFLWRLVSALRMEVFLTNIHGSLYVSELSDHVATHLLRYHSTLAEQVKRRLSPHVGQLSFAQLRTVVEYIETHLTESLSLDTLAATVGVDRYWFSKQFHRSTGMPPYQYVIFQRIERAKRLLMHSTHTPAEVAQLVGFADQAHLTRLFRRYVGITPGAFTKSHRYFP</sequence>
<evidence type="ECO:0000313" key="5">
    <source>
        <dbReference type="EMBL" id="GCE30065.1"/>
    </source>
</evidence>
<reference evidence="6" key="1">
    <citation type="submission" date="2018-12" db="EMBL/GenBank/DDBJ databases">
        <title>Tengunoibacter tsumagoiensis gen. nov., sp. nov., Dictyobacter kobayashii sp. nov., D. alpinus sp. nov., and D. joshuensis sp. nov. and description of Dictyobacteraceae fam. nov. within the order Ktedonobacterales isolated from Tengu-no-mugimeshi.</title>
        <authorList>
            <person name="Wang C.M."/>
            <person name="Zheng Y."/>
            <person name="Sakai Y."/>
            <person name="Toyoda A."/>
            <person name="Minakuchi Y."/>
            <person name="Abe K."/>
            <person name="Yokota A."/>
            <person name="Yabe S."/>
        </authorList>
    </citation>
    <scope>NUCLEOTIDE SEQUENCE [LARGE SCALE GENOMIC DNA]</scope>
    <source>
        <strain evidence="6">Uno16</strain>
    </source>
</reference>
<protein>
    <submittedName>
        <fullName evidence="5">AraC family transcriptional regulator</fullName>
    </submittedName>
</protein>
<evidence type="ECO:0000256" key="2">
    <source>
        <dbReference type="ARBA" id="ARBA00023125"/>
    </source>
</evidence>
<dbReference type="Pfam" id="PF12833">
    <property type="entry name" value="HTH_18"/>
    <property type="match status" value="1"/>
</dbReference>
<keyword evidence="2" id="KW-0238">DNA-binding</keyword>
<dbReference type="Gene3D" id="1.10.10.60">
    <property type="entry name" value="Homeodomain-like"/>
    <property type="match status" value="2"/>
</dbReference>
<dbReference type="InterPro" id="IPR018060">
    <property type="entry name" value="HTH_AraC"/>
</dbReference>
<dbReference type="SMART" id="SM00342">
    <property type="entry name" value="HTH_ARAC"/>
    <property type="match status" value="1"/>
</dbReference>
<dbReference type="EMBL" id="BIFT01000002">
    <property type="protein sequence ID" value="GCE30065.1"/>
    <property type="molecule type" value="Genomic_DNA"/>
</dbReference>
<evidence type="ECO:0000259" key="4">
    <source>
        <dbReference type="PROSITE" id="PS01124"/>
    </source>
</evidence>
<accession>A0A402BFA0</accession>
<keyword evidence="1" id="KW-0805">Transcription regulation</keyword>
<dbReference type="GO" id="GO:0043565">
    <property type="term" value="F:sequence-specific DNA binding"/>
    <property type="evidence" value="ECO:0007669"/>
    <property type="project" value="InterPro"/>
</dbReference>
<name>A0A402BFA0_9CHLR</name>
<comment type="caution">
    <text evidence="5">The sequence shown here is derived from an EMBL/GenBank/DDBJ whole genome shotgun (WGS) entry which is preliminary data.</text>
</comment>
<dbReference type="PANTHER" id="PTHR46796">
    <property type="entry name" value="HTH-TYPE TRANSCRIPTIONAL ACTIVATOR RHAS-RELATED"/>
    <property type="match status" value="1"/>
</dbReference>
<evidence type="ECO:0000256" key="3">
    <source>
        <dbReference type="ARBA" id="ARBA00023163"/>
    </source>
</evidence>
<proteinExistence type="predicted"/>
<dbReference type="PROSITE" id="PS01124">
    <property type="entry name" value="HTH_ARAC_FAMILY_2"/>
    <property type="match status" value="1"/>
</dbReference>
<dbReference type="InterPro" id="IPR050204">
    <property type="entry name" value="AraC_XylS_family_regulators"/>
</dbReference>
<dbReference type="AlphaFoldDB" id="A0A402BFA0"/>